<dbReference type="RefSeq" id="WP_101719963.1">
    <property type="nucleotide sequence ID" value="NZ_PJRS01000044.1"/>
</dbReference>
<feature type="signal peptide" evidence="1">
    <location>
        <begin position="1"/>
        <end position="23"/>
    </location>
</feature>
<feature type="chain" id="PRO_5014898161" description="DUF4142 domain-containing protein" evidence="1">
    <location>
        <begin position="24"/>
        <end position="194"/>
    </location>
</feature>
<name>A0A2N5D4M4_9CAUL</name>
<dbReference type="Proteomes" id="UP000234479">
    <property type="component" value="Unassembled WGS sequence"/>
</dbReference>
<organism evidence="3 4">
    <name type="scientific">Caulobacter zeae</name>
    <dbReference type="NCBI Taxonomy" id="2055137"/>
    <lineage>
        <taxon>Bacteria</taxon>
        <taxon>Pseudomonadati</taxon>
        <taxon>Pseudomonadota</taxon>
        <taxon>Alphaproteobacteria</taxon>
        <taxon>Caulobacterales</taxon>
        <taxon>Caulobacteraceae</taxon>
        <taxon>Caulobacter</taxon>
    </lineage>
</organism>
<sequence length="194" mass="20178">MKSIALAALLGAASLIVATAATAQSTLPSTTGSSTSASVGAMPVHGLDAPAFSAAASDANQYQIAASRLSLARSQRADVKDYARRMISAGETAQQTLMASLSNDQRKIAKPARTLSAERASMLEMLRKTPRSGFDNLYLTQSANVQQANWAAYKGYAEDGTDQSLKQVAGNGVPLIEAQLQQGGALLPASLLSY</sequence>
<dbReference type="InterPro" id="IPR012347">
    <property type="entry name" value="Ferritin-like"/>
</dbReference>
<dbReference type="EMBL" id="PJRS01000044">
    <property type="protein sequence ID" value="PLR21003.1"/>
    <property type="molecule type" value="Genomic_DNA"/>
</dbReference>
<dbReference type="InterPro" id="IPR025419">
    <property type="entry name" value="DUF4142"/>
</dbReference>
<dbReference type="Pfam" id="PF13628">
    <property type="entry name" value="DUF4142"/>
    <property type="match status" value="1"/>
</dbReference>
<protein>
    <recommendedName>
        <fullName evidence="2">DUF4142 domain-containing protein</fullName>
    </recommendedName>
</protein>
<gene>
    <name evidence="3" type="ORF">SGCZBJ_21445</name>
</gene>
<dbReference type="PANTHER" id="PTHR38593:SF1">
    <property type="entry name" value="BLR2558 PROTEIN"/>
    <property type="match status" value="1"/>
</dbReference>
<accession>A0A2N5D4M4</accession>
<evidence type="ECO:0000313" key="3">
    <source>
        <dbReference type="EMBL" id="PLR21003.1"/>
    </source>
</evidence>
<evidence type="ECO:0000313" key="4">
    <source>
        <dbReference type="Proteomes" id="UP000234479"/>
    </source>
</evidence>
<comment type="caution">
    <text evidence="3">The sequence shown here is derived from an EMBL/GenBank/DDBJ whole genome shotgun (WGS) entry which is preliminary data.</text>
</comment>
<keyword evidence="4" id="KW-1185">Reference proteome</keyword>
<dbReference type="AlphaFoldDB" id="A0A2N5D4M4"/>
<evidence type="ECO:0000256" key="1">
    <source>
        <dbReference type="SAM" id="SignalP"/>
    </source>
</evidence>
<keyword evidence="1" id="KW-0732">Signal</keyword>
<dbReference type="OrthoDB" id="7469253at2"/>
<proteinExistence type="predicted"/>
<evidence type="ECO:0000259" key="2">
    <source>
        <dbReference type="Pfam" id="PF13628"/>
    </source>
</evidence>
<dbReference type="PANTHER" id="PTHR38593">
    <property type="entry name" value="BLR2558 PROTEIN"/>
    <property type="match status" value="1"/>
</dbReference>
<dbReference type="Gene3D" id="1.20.1260.10">
    <property type="match status" value="1"/>
</dbReference>
<reference evidence="3 4" key="1">
    <citation type="submission" date="2017-12" db="EMBL/GenBank/DDBJ databases">
        <title>The genome sequence of Caulobacter sp. 410.</title>
        <authorList>
            <person name="Gao J."/>
            <person name="Mao X."/>
            <person name="Sun J."/>
        </authorList>
    </citation>
    <scope>NUCLEOTIDE SEQUENCE [LARGE SCALE GENOMIC DNA]</scope>
    <source>
        <strain evidence="3 4">410</strain>
    </source>
</reference>
<feature type="domain" description="DUF4142" evidence="2">
    <location>
        <begin position="50"/>
        <end position="185"/>
    </location>
</feature>